<dbReference type="PANTHER" id="PTHR42755">
    <property type="entry name" value="3-DEOXY-MANNO-OCTULOSONATE CYTIDYLYLTRANSFERASE"/>
    <property type="match status" value="1"/>
</dbReference>
<keyword evidence="4 9" id="KW-0808">Transferase</keyword>
<evidence type="ECO:0000256" key="1">
    <source>
        <dbReference type="ARBA" id="ARBA00004713"/>
    </source>
</evidence>
<organism evidence="11 12">
    <name type="scientific">Hippea maritima (strain ATCC 700847 / DSM 10411 / MH2)</name>
    <dbReference type="NCBI Taxonomy" id="760142"/>
    <lineage>
        <taxon>Bacteria</taxon>
        <taxon>Pseudomonadati</taxon>
        <taxon>Campylobacterota</taxon>
        <taxon>Desulfurellia</taxon>
        <taxon>Desulfurellales</taxon>
        <taxon>Hippeaceae</taxon>
        <taxon>Hippea</taxon>
    </lineage>
</organism>
<comment type="catalytic activity">
    <reaction evidence="6 9">
        <text>lipid IVA (E. coli) + CMP-3-deoxy-beta-D-manno-octulosonate = alpha-Kdo-(2-&gt;6)-lipid IVA (E. coli) + CMP + H(+)</text>
        <dbReference type="Rhea" id="RHEA:28066"/>
        <dbReference type="ChEBI" id="CHEBI:15378"/>
        <dbReference type="ChEBI" id="CHEBI:58603"/>
        <dbReference type="ChEBI" id="CHEBI:60364"/>
        <dbReference type="ChEBI" id="CHEBI:60377"/>
        <dbReference type="ChEBI" id="CHEBI:85987"/>
        <dbReference type="EC" id="2.4.99.12"/>
    </reaction>
</comment>
<reference evidence="11 12" key="1">
    <citation type="journal article" date="2011" name="Stand. Genomic Sci.">
        <title>Complete genome sequence of the thermophilic sulfur-reducer Hippea maritima type strain (MH(2)).</title>
        <authorList>
            <person name="Huntemann M."/>
            <person name="Lu M."/>
            <person name="Nolan M."/>
            <person name="Lapidus A."/>
            <person name="Lucas S."/>
            <person name="Hammon N."/>
            <person name="Deshpande S."/>
            <person name="Cheng J.F."/>
            <person name="Tapia R."/>
            <person name="Han C."/>
            <person name="Goodwin L."/>
            <person name="Pitluck S."/>
            <person name="Liolios K."/>
            <person name="Pagani I."/>
            <person name="Ivanova N."/>
            <person name="Ovchinikova G."/>
            <person name="Pati A."/>
            <person name="Chen A."/>
            <person name="Palaniappan K."/>
            <person name="Land M."/>
            <person name="Hauser L."/>
            <person name="Jeffries C.D."/>
            <person name="Detter J.C."/>
            <person name="Brambilla E.M."/>
            <person name="Rohde M."/>
            <person name="Spring S."/>
            <person name="Goker M."/>
            <person name="Woyke T."/>
            <person name="Bristow J."/>
            <person name="Eisen J.A."/>
            <person name="Markowitz V."/>
            <person name="Hugenholtz P."/>
            <person name="Kyrpides N.C."/>
            <person name="Klenk H.P."/>
            <person name="Mavromatis K."/>
        </authorList>
    </citation>
    <scope>NUCLEOTIDE SEQUENCE [LARGE SCALE GENOMIC DNA]</scope>
    <source>
        <strain evidence="12">ATCC 700847 / DSM 10411 / MH2</strain>
    </source>
</reference>
<evidence type="ECO:0000313" key="11">
    <source>
        <dbReference type="EMBL" id="AEA34258.1"/>
    </source>
</evidence>
<feature type="domain" description="3-deoxy-D-manno-octulosonic-acid transferase N-terminal" evidence="10">
    <location>
        <begin position="34"/>
        <end position="195"/>
    </location>
</feature>
<proteinExistence type="inferred from homology"/>
<dbReference type="RefSeq" id="WP_013682290.1">
    <property type="nucleotide sequence ID" value="NC_015318.1"/>
</dbReference>
<keyword evidence="9" id="KW-0472">Membrane</keyword>
<evidence type="ECO:0000259" key="10">
    <source>
        <dbReference type="Pfam" id="PF04413"/>
    </source>
</evidence>
<keyword evidence="12" id="KW-1185">Reference proteome</keyword>
<gene>
    <name evidence="11" type="ordered locus">Hipma_1300</name>
</gene>
<feature type="site" description="Transition state stabilizer" evidence="8">
    <location>
        <position position="120"/>
    </location>
</feature>
<evidence type="ECO:0000256" key="8">
    <source>
        <dbReference type="PIRSR" id="PIRSR639901-2"/>
    </source>
</evidence>
<evidence type="ECO:0000256" key="4">
    <source>
        <dbReference type="ARBA" id="ARBA00022679"/>
    </source>
</evidence>
<dbReference type="InterPro" id="IPR007507">
    <property type="entry name" value="Glycos_transf_N"/>
</dbReference>
<dbReference type="InterPro" id="IPR039901">
    <property type="entry name" value="Kdotransferase"/>
</dbReference>
<comment type="similarity">
    <text evidence="9">Belongs to the glycosyltransferase group 1 family.</text>
</comment>
<evidence type="ECO:0000256" key="9">
    <source>
        <dbReference type="RuleBase" id="RU365103"/>
    </source>
</evidence>
<evidence type="ECO:0000313" key="12">
    <source>
        <dbReference type="Proteomes" id="UP000008139"/>
    </source>
</evidence>
<evidence type="ECO:0000256" key="7">
    <source>
        <dbReference type="PIRSR" id="PIRSR639901-1"/>
    </source>
</evidence>
<dbReference type="GO" id="GO:0009244">
    <property type="term" value="P:lipopolysaccharide core region biosynthetic process"/>
    <property type="evidence" value="ECO:0007669"/>
    <property type="project" value="UniProtKB-UniRule"/>
</dbReference>
<evidence type="ECO:0000256" key="6">
    <source>
        <dbReference type="ARBA" id="ARBA00049183"/>
    </source>
</evidence>
<dbReference type="PANTHER" id="PTHR42755:SF1">
    <property type="entry name" value="3-DEOXY-D-MANNO-OCTULOSONIC ACID TRANSFERASE, MITOCHONDRIAL-RELATED"/>
    <property type="match status" value="1"/>
</dbReference>
<dbReference type="EC" id="2.4.99.12" evidence="2 9"/>
<accession>F2LXE4</accession>
<dbReference type="Gene3D" id="3.40.50.11720">
    <property type="entry name" value="3-Deoxy-D-manno-octulosonic-acid transferase, N-terminal domain"/>
    <property type="match status" value="1"/>
</dbReference>
<reference evidence="12" key="2">
    <citation type="submission" date="2011-03" db="EMBL/GenBank/DDBJ databases">
        <title>The complete genome of Hippea maritima DSM 10411.</title>
        <authorList>
            <consortium name="US DOE Joint Genome Institute (JGI-PGF)"/>
            <person name="Lucas S."/>
            <person name="Copeland A."/>
            <person name="Lapidus A."/>
            <person name="Bruce D."/>
            <person name="Goodwin L."/>
            <person name="Pitluck S."/>
            <person name="Peters L."/>
            <person name="Kyrpides N."/>
            <person name="Mavromatis K."/>
            <person name="Pagani I."/>
            <person name="Ivanova N."/>
            <person name="Mikhailova N."/>
            <person name="Lu M."/>
            <person name="Detter J.C."/>
            <person name="Tapia R."/>
            <person name="Han C."/>
            <person name="Land M."/>
            <person name="Hauser L."/>
            <person name="Markowitz V."/>
            <person name="Cheng J.-F."/>
            <person name="Hugenholtz P."/>
            <person name="Woyke T."/>
            <person name="Wu D."/>
            <person name="Spring S."/>
            <person name="Schroeder M."/>
            <person name="Brambilla E."/>
            <person name="Klenk H.-P."/>
            <person name="Eisen J.A."/>
        </authorList>
    </citation>
    <scope>NUCLEOTIDE SEQUENCE [LARGE SCALE GENOMIC DNA]</scope>
    <source>
        <strain evidence="12">ATCC 700847 / DSM 10411 / MH2</strain>
    </source>
</reference>
<dbReference type="Proteomes" id="UP000008139">
    <property type="component" value="Chromosome"/>
</dbReference>
<sequence>MLILYNLLILFLSIAAAPLILIKSITDKRLRYRIKDRFLPKSINEKDYILFHASSFGETKTLFSVKEFFEKELNSKVVFSVFTDTAHKLLNENGILSPIDFYPLYAKIFKHPPKIALFFETEIWPSYLSFLKKRNTKLVLINARMSNSTYKTYKRFGFFFKRIISVFDLIIAKSHEDAKRFKYFNTNTIVCGNLKQYKKPQKFNPDNLKKTFLIQSTKPVLTLASFHKEEIDIAIEIIDKLRNDFFIVLAPRHLEDVPLFEKQLQLNQIPFSNRTSKKQPSTVLLLDTMGELEGIYSFTDVCIVGGSFHENLKGHNPIEPLFYNNVVICGPFMESFSEEVEQLKKLNMINQLKDTKSKDLIESIKKSKKVDSSDYFKHLEYILNCYLINTKNLLKHN</sequence>
<name>F2LXE4_HIPMA</name>
<dbReference type="GO" id="GO:0005886">
    <property type="term" value="C:plasma membrane"/>
    <property type="evidence" value="ECO:0007669"/>
    <property type="project" value="UniProtKB-SubCell"/>
</dbReference>
<evidence type="ECO:0000256" key="3">
    <source>
        <dbReference type="ARBA" id="ARBA00019077"/>
    </source>
</evidence>
<dbReference type="InterPro" id="IPR038107">
    <property type="entry name" value="Glycos_transf_N_sf"/>
</dbReference>
<protein>
    <recommendedName>
        <fullName evidence="3 9">3-deoxy-D-manno-octulosonic acid transferase</fullName>
        <shortName evidence="9">Kdo transferase</shortName>
        <ecNumber evidence="2 9">2.4.99.12</ecNumber>
    </recommendedName>
    <alternativeName>
        <fullName evidence="5 9">Lipid IV(A) 3-deoxy-D-manno-octulosonic acid transferase</fullName>
    </alternativeName>
</protein>
<keyword evidence="9" id="KW-1003">Cell membrane</keyword>
<dbReference type="FunCoup" id="F2LXE4">
    <property type="interactions" value="192"/>
</dbReference>
<dbReference type="InParanoid" id="F2LXE4"/>
<dbReference type="HOGENOM" id="CLU_036146_2_0_7"/>
<comment type="subcellular location">
    <subcellularLocation>
        <location evidence="9">Cell membrane</location>
    </subcellularLocation>
</comment>
<dbReference type="GO" id="GO:0043842">
    <property type="term" value="F:Kdo transferase activity"/>
    <property type="evidence" value="ECO:0007669"/>
    <property type="project" value="UniProtKB-EC"/>
</dbReference>
<evidence type="ECO:0000256" key="2">
    <source>
        <dbReference type="ARBA" id="ARBA00012621"/>
    </source>
</evidence>
<feature type="active site" description="Proton acceptor" evidence="7">
    <location>
        <position position="58"/>
    </location>
</feature>
<dbReference type="UniPathway" id="UPA00958"/>
<comment type="pathway">
    <text evidence="1 9">Bacterial outer membrane biogenesis; LPS core biosynthesis.</text>
</comment>
<keyword evidence="9" id="KW-0448">Lipopolysaccharide biosynthesis</keyword>
<dbReference type="GO" id="GO:0009245">
    <property type="term" value="P:lipid A biosynthetic process"/>
    <property type="evidence" value="ECO:0007669"/>
    <property type="project" value="TreeGrafter"/>
</dbReference>
<comment type="function">
    <text evidence="9">Involved in lipopolysaccharide (LPS) biosynthesis. Catalyzes the transfer of 3-deoxy-D-manno-octulosonate (Kdo) residue(s) from CMP-Kdo to lipid IV(A), the tetraacyldisaccharide-1,4'-bisphosphate precursor of lipid A.</text>
</comment>
<feature type="site" description="Transition state stabilizer" evidence="8">
    <location>
        <position position="195"/>
    </location>
</feature>
<dbReference type="AlphaFoldDB" id="F2LXE4"/>
<dbReference type="KEGG" id="hmr:Hipma_1300"/>
<dbReference type="EMBL" id="CP002606">
    <property type="protein sequence ID" value="AEA34258.1"/>
    <property type="molecule type" value="Genomic_DNA"/>
</dbReference>
<dbReference type="eggNOG" id="COG1519">
    <property type="taxonomic scope" value="Bacteria"/>
</dbReference>
<dbReference type="STRING" id="760142.Hipma_1300"/>
<dbReference type="Pfam" id="PF04413">
    <property type="entry name" value="Glycos_transf_N"/>
    <property type="match status" value="1"/>
</dbReference>
<evidence type="ECO:0000256" key="5">
    <source>
        <dbReference type="ARBA" id="ARBA00031445"/>
    </source>
</evidence>
<dbReference type="Gene3D" id="3.40.50.2000">
    <property type="entry name" value="Glycogen Phosphorylase B"/>
    <property type="match status" value="1"/>
</dbReference>